<dbReference type="Gene3D" id="2.40.10.170">
    <property type="match status" value="1"/>
</dbReference>
<dbReference type="OrthoDB" id="9804325at2"/>
<dbReference type="GO" id="GO:0003678">
    <property type="term" value="F:DNA helicase activity"/>
    <property type="evidence" value="ECO:0007669"/>
    <property type="project" value="TreeGrafter"/>
</dbReference>
<dbReference type="GO" id="GO:0005737">
    <property type="term" value="C:cytoplasm"/>
    <property type="evidence" value="ECO:0007669"/>
    <property type="project" value="UniProtKB-SubCell"/>
</dbReference>
<dbReference type="InterPro" id="IPR004576">
    <property type="entry name" value="Mfd"/>
</dbReference>
<dbReference type="SUPFAM" id="SSF143517">
    <property type="entry name" value="TRCF domain-like"/>
    <property type="match status" value="1"/>
</dbReference>
<dbReference type="Gene3D" id="3.40.50.300">
    <property type="entry name" value="P-loop containing nucleotide triphosphate hydrolases"/>
    <property type="match status" value="2"/>
</dbReference>
<evidence type="ECO:0000313" key="19">
    <source>
        <dbReference type="Proteomes" id="UP000324176"/>
    </source>
</evidence>
<dbReference type="SUPFAM" id="SSF141259">
    <property type="entry name" value="CarD-like"/>
    <property type="match status" value="1"/>
</dbReference>
<dbReference type="Pfam" id="PF00270">
    <property type="entry name" value="DEAD"/>
    <property type="match status" value="1"/>
</dbReference>
<protein>
    <recommendedName>
        <fullName evidence="12 13">Transcription-repair-coupling factor</fullName>
        <shortName evidence="13">TRCF</shortName>
        <ecNumber evidence="13">3.6.4.-</ecNumber>
    </recommendedName>
</protein>
<dbReference type="SMART" id="SM00490">
    <property type="entry name" value="HELICc"/>
    <property type="match status" value="1"/>
</dbReference>
<organism evidence="16 18">
    <name type="scientific">Nitrosomonas communis</name>
    <dbReference type="NCBI Taxonomy" id="44574"/>
    <lineage>
        <taxon>Bacteria</taxon>
        <taxon>Pseudomonadati</taxon>
        <taxon>Pseudomonadota</taxon>
        <taxon>Betaproteobacteria</taxon>
        <taxon>Nitrosomonadales</taxon>
        <taxon>Nitrosomonadaceae</taxon>
        <taxon>Nitrosomonas</taxon>
    </lineage>
</organism>
<dbReference type="PROSITE" id="PS51192">
    <property type="entry name" value="HELICASE_ATP_BIND_1"/>
    <property type="match status" value="1"/>
</dbReference>
<dbReference type="FunFam" id="3.40.50.300:FF:000300">
    <property type="entry name" value="Transcription-repair-coupling factor"/>
    <property type="match status" value="1"/>
</dbReference>
<proteinExistence type="inferred from homology"/>
<dbReference type="AlphaFoldDB" id="A0A0F7KGS2"/>
<name>A0A0F7KGS2_9PROT</name>
<dbReference type="GO" id="GO:0000716">
    <property type="term" value="P:transcription-coupled nucleotide-excision repair, DNA damage recognition"/>
    <property type="evidence" value="ECO:0007669"/>
    <property type="project" value="UniProtKB-UniRule"/>
</dbReference>
<dbReference type="SMART" id="SM01058">
    <property type="entry name" value="CarD_TRCF"/>
    <property type="match status" value="1"/>
</dbReference>
<dbReference type="Pfam" id="PF21132">
    <property type="entry name" value="MFD_D3"/>
    <property type="match status" value="1"/>
</dbReference>
<reference evidence="17 19" key="3">
    <citation type="submission" date="2019-07" db="EMBL/GenBank/DDBJ databases">
        <title>Active sludge and wastewater microbial communities from Klosterneuburg, Austria.</title>
        <authorList>
            <person name="Wagner M."/>
        </authorList>
    </citation>
    <scope>NUCLEOTIDE SEQUENCE [LARGE SCALE GENOMIC DNA]</scope>
    <source>
        <strain evidence="17 19">Nm2</strain>
    </source>
</reference>
<dbReference type="GO" id="GO:0005524">
    <property type="term" value="F:ATP binding"/>
    <property type="evidence" value="ECO:0007669"/>
    <property type="project" value="UniProtKB-UniRule"/>
</dbReference>
<reference evidence="18" key="1">
    <citation type="submission" date="2015-05" db="EMBL/GenBank/DDBJ databases">
        <title>Draft genome of Nitrosomonas communis strain Nm2.</title>
        <authorList>
            <person name="Kozlowski J.A."/>
            <person name="Kits K.D."/>
            <person name="Stein L.Y."/>
        </authorList>
    </citation>
    <scope>NUCLEOTIDE SEQUENCE [LARGE SCALE GENOMIC DNA]</scope>
    <source>
        <strain evidence="18">Nm2</strain>
    </source>
</reference>
<keyword evidence="18" id="KW-1185">Reference proteome</keyword>
<keyword evidence="8 13" id="KW-0238">DNA-binding</keyword>
<keyword evidence="9 13" id="KW-0234">DNA repair</keyword>
<dbReference type="InterPro" id="IPR003711">
    <property type="entry name" value="CarD-like/TRCF_RID"/>
</dbReference>
<dbReference type="EMBL" id="CP011451">
    <property type="protein sequence ID" value="AKH38034.1"/>
    <property type="molecule type" value="Genomic_DNA"/>
</dbReference>
<evidence type="ECO:0000256" key="10">
    <source>
        <dbReference type="ARBA" id="ARBA00061104"/>
    </source>
</evidence>
<comment type="function">
    <text evidence="13">Couples transcription and DNA repair by recognizing RNA polymerase (RNAP) stalled at DNA lesions. Mediates ATP-dependent release of RNAP and its truncated transcript from the DNA, and recruitment of nucleotide excision repair machinery to the damaged site.</text>
</comment>
<keyword evidence="4 13" id="KW-0227">DNA damage</keyword>
<comment type="similarity">
    <text evidence="10 13">In the N-terminal section; belongs to the UvrB family.</text>
</comment>
<comment type="subcellular location">
    <subcellularLocation>
        <location evidence="1 13">Cytoplasm</location>
    </subcellularLocation>
</comment>
<dbReference type="Proteomes" id="UP000034156">
    <property type="component" value="Chromosome"/>
</dbReference>
<dbReference type="SMART" id="SM00487">
    <property type="entry name" value="DEXDc"/>
    <property type="match status" value="1"/>
</dbReference>
<evidence type="ECO:0000256" key="3">
    <source>
        <dbReference type="ARBA" id="ARBA00022741"/>
    </source>
</evidence>
<keyword evidence="7 13" id="KW-0067">ATP-binding</keyword>
<dbReference type="InterPro" id="IPR027417">
    <property type="entry name" value="P-loop_NTPase"/>
</dbReference>
<dbReference type="InterPro" id="IPR001650">
    <property type="entry name" value="Helicase_C-like"/>
</dbReference>
<evidence type="ECO:0000313" key="16">
    <source>
        <dbReference type="EMBL" id="AKH38034.1"/>
    </source>
</evidence>
<dbReference type="InterPro" id="IPR011545">
    <property type="entry name" value="DEAD/DEAH_box_helicase_dom"/>
</dbReference>
<dbReference type="InterPro" id="IPR014001">
    <property type="entry name" value="Helicase_ATP-bd"/>
</dbReference>
<accession>A0A0F7KGS2</accession>
<dbReference type="Pfam" id="PF00271">
    <property type="entry name" value="Helicase_C"/>
    <property type="match status" value="1"/>
</dbReference>
<sequence length="1152" mass="129787">MSFKLNLPAPGMLSRYFGFDGSSDTLALAELTRSGQQWAKPLTIITASALDAQRLLEELPFFAPELNAHLLPDWETLPYDTFSPHFDLISERLATLYQVMNGFCDVLVVPVTTALYRMLPKEFLAAHTFFIKQGSVLDLAAFRSQMTLAGYTHVTQVLSPGEYSIRGGLIDLFPMGNPLPYRMDLLDNEIETIRTFDVDTQRSIYPVKEIRLLPAREFPLDEAGRTRFRINFREKFEGDPSRSRMYKEISKGNTPAGIEYYLPLFFEQTATLFDYLPQNSLLCLHQDIYPVVENFWRDTQSRYQLLRGDTDRPLLPPTELFLTTDGFFGKLKPYTRIQIQADKDLAAESFTQPLPAVRVDRHAANPLEKLTAFVDDYTLSGGRVLLLAESMGRRELIAEYLHEYGLCPTLCKNYAEFQSSNEPFMLSVAPVHTGYILNADRYALITESELYATHVHGRRERETRKATSTDVMLRDLSEIKPGDPVVHEQHGIGRYLGLVNMDLGEGEAGQTSEFLALEYAGGDKLYVPVSQLHVIGRYSGVSPESAPLHKLGSGQWEKAKRKAMQQVRDTAAELLNLYAQRAARQGHVFKFKQHDYEAFAEGFGFEETADQAAAIEAVISDLTSGKPMDRLICGDVGFGKTEVALRAAFIAVADGQQVAVLVPTTLLAEQHFQNFSDRFGLIAEQWPVKIAELSRFRSAKEQGQALEGLASGQIDIIIGTHKLIQEKVKFKNLGLVIIDEEHRFGVRQKEQLKRMRTEVDVLTLTATPIPRTLAMSLEGLRDFSIIATAPQRRLAIKTFVHPFSEGIIREACLRELKRGGQIYFLYNEVSTIQHMYDKLTQLLPEARIHIAHGQMRESELEHVMRDFYQQRFNLLLCTTIIETGIDIPTANTILIHRADKFGLAQLHQLRGRVGRSHHQAYAYLLTPGDEALSAQAKKRLEAIQSMEELGSGFYLAMHDLEIRGAGAVLSESQSGEMQEVGFNLYSTMLENAIKSLKAGCEPDMQHPLGIATEINLHVPTLLPEEYCNDIHERLVLYKRMANCINDGQLDDMHRELIDRFGLLPDPARALLDCHRLRIAAKTLGIVRIDASTDSILIHFAPNPSVEAGKIITLIQSGREYSLAGPDRLKVQVKIPDAAERVKRIRKLMEMLS</sequence>
<evidence type="ECO:0000313" key="18">
    <source>
        <dbReference type="Proteomes" id="UP000034156"/>
    </source>
</evidence>
<evidence type="ECO:0000256" key="8">
    <source>
        <dbReference type="ARBA" id="ARBA00023125"/>
    </source>
</evidence>
<dbReference type="InterPro" id="IPR041471">
    <property type="entry name" value="UvrB_inter"/>
</dbReference>
<feature type="domain" description="Helicase ATP-binding" evidence="14">
    <location>
        <begin position="621"/>
        <end position="786"/>
    </location>
</feature>
<keyword evidence="6 17" id="KW-0347">Helicase</keyword>
<dbReference type="Pfam" id="PF17757">
    <property type="entry name" value="UvrB_inter"/>
    <property type="match status" value="1"/>
</dbReference>
<dbReference type="EC" id="3.6.4.-" evidence="13"/>
<dbReference type="PROSITE" id="PS51194">
    <property type="entry name" value="HELICASE_CTER"/>
    <property type="match status" value="1"/>
</dbReference>
<evidence type="ECO:0000256" key="2">
    <source>
        <dbReference type="ARBA" id="ARBA00022490"/>
    </source>
</evidence>
<dbReference type="HAMAP" id="MF_00969">
    <property type="entry name" value="TRCF"/>
    <property type="match status" value="1"/>
</dbReference>
<dbReference type="Pfam" id="PF02559">
    <property type="entry name" value="CarD_TRCF_RID"/>
    <property type="match status" value="1"/>
</dbReference>
<dbReference type="PANTHER" id="PTHR47964">
    <property type="entry name" value="ATP-DEPENDENT DNA HELICASE HOMOLOG RECG, CHLOROPLASTIC"/>
    <property type="match status" value="1"/>
</dbReference>
<keyword evidence="3 13" id="KW-0547">Nucleotide-binding</keyword>
<evidence type="ECO:0000256" key="6">
    <source>
        <dbReference type="ARBA" id="ARBA00022806"/>
    </source>
</evidence>
<dbReference type="RefSeq" id="WP_046850101.1">
    <property type="nucleotide sequence ID" value="NZ_CP011451.1"/>
</dbReference>
<reference evidence="16 18" key="2">
    <citation type="journal article" date="2016" name="Genome Announc.">
        <title>Genome Sequence of Nitrosomonas communis Strain Nm2, a Mesophilic Ammonia-Oxidizing Bacterium Isolated from Mediterranean Soil.</title>
        <authorList>
            <person name="Kozlowski J.A."/>
            <person name="Kits K.D."/>
            <person name="Stein L.Y."/>
        </authorList>
    </citation>
    <scope>NUCLEOTIDE SEQUENCE [LARGE SCALE GENOMIC DNA]</scope>
    <source>
        <strain evidence="16 18">Nm2</strain>
    </source>
</reference>
<dbReference type="EMBL" id="VNHT01000008">
    <property type="protein sequence ID" value="TYP91649.1"/>
    <property type="molecule type" value="Genomic_DNA"/>
</dbReference>
<dbReference type="SUPFAM" id="SSF52540">
    <property type="entry name" value="P-loop containing nucleoside triphosphate hydrolases"/>
    <property type="match status" value="4"/>
</dbReference>
<dbReference type="CDD" id="cd17991">
    <property type="entry name" value="DEXHc_TRCF"/>
    <property type="match status" value="1"/>
</dbReference>
<evidence type="ECO:0000256" key="4">
    <source>
        <dbReference type="ARBA" id="ARBA00022763"/>
    </source>
</evidence>
<dbReference type="Gene3D" id="3.40.50.11140">
    <property type="match status" value="1"/>
</dbReference>
<dbReference type="GO" id="GO:0006355">
    <property type="term" value="P:regulation of DNA-templated transcription"/>
    <property type="evidence" value="ECO:0007669"/>
    <property type="project" value="UniProtKB-UniRule"/>
</dbReference>
<dbReference type="InterPro" id="IPR036101">
    <property type="entry name" value="CarD-like/TRCF_RID_sf"/>
</dbReference>
<dbReference type="Gene3D" id="3.30.2060.10">
    <property type="entry name" value="Penicillin-binding protein 1b domain"/>
    <property type="match status" value="1"/>
</dbReference>
<evidence type="ECO:0000256" key="13">
    <source>
        <dbReference type="HAMAP-Rule" id="MF_00969"/>
    </source>
</evidence>
<keyword evidence="2 13" id="KW-0963">Cytoplasm</keyword>
<evidence type="ECO:0000256" key="7">
    <source>
        <dbReference type="ARBA" id="ARBA00022840"/>
    </source>
</evidence>
<dbReference type="NCBIfam" id="TIGR00580">
    <property type="entry name" value="mfd"/>
    <property type="match status" value="1"/>
</dbReference>
<dbReference type="KEGG" id="nco:AAW31_09725"/>
<dbReference type="PANTHER" id="PTHR47964:SF1">
    <property type="entry name" value="ATP-DEPENDENT DNA HELICASE HOMOLOG RECG, CHLOROPLASTIC"/>
    <property type="match status" value="1"/>
</dbReference>
<dbReference type="Proteomes" id="UP000324176">
    <property type="component" value="Unassembled WGS sequence"/>
</dbReference>
<comment type="similarity">
    <text evidence="11 13">In the C-terminal section; belongs to the helicase family. RecG subfamily.</text>
</comment>
<dbReference type="GO" id="GO:0003684">
    <property type="term" value="F:damaged DNA binding"/>
    <property type="evidence" value="ECO:0007669"/>
    <property type="project" value="InterPro"/>
</dbReference>
<dbReference type="PATRIC" id="fig|44574.3.peg.2363"/>
<dbReference type="InterPro" id="IPR037235">
    <property type="entry name" value="TRCF-like_C_D7"/>
</dbReference>
<dbReference type="NCBIfam" id="NF007966">
    <property type="entry name" value="PRK10689.1"/>
    <property type="match status" value="1"/>
</dbReference>
<gene>
    <name evidence="13" type="primary">mfd</name>
    <name evidence="16" type="ORF">AAW31_09725</name>
    <name evidence="17" type="ORF">BCL69_100878</name>
</gene>
<evidence type="ECO:0000256" key="5">
    <source>
        <dbReference type="ARBA" id="ARBA00022801"/>
    </source>
</evidence>
<dbReference type="Gene3D" id="3.90.1150.50">
    <property type="entry name" value="Transcription-repair-coupling factor, D7 domain"/>
    <property type="match status" value="1"/>
</dbReference>
<dbReference type="InterPro" id="IPR005118">
    <property type="entry name" value="TRCF_C"/>
</dbReference>
<evidence type="ECO:0000256" key="12">
    <source>
        <dbReference type="ARBA" id="ARBA00070128"/>
    </source>
</evidence>
<evidence type="ECO:0000256" key="9">
    <source>
        <dbReference type="ARBA" id="ARBA00023204"/>
    </source>
</evidence>
<dbReference type="SMART" id="SM00982">
    <property type="entry name" value="TRCF"/>
    <property type="match status" value="1"/>
</dbReference>
<evidence type="ECO:0000259" key="14">
    <source>
        <dbReference type="PROSITE" id="PS51192"/>
    </source>
</evidence>
<evidence type="ECO:0000259" key="15">
    <source>
        <dbReference type="PROSITE" id="PS51194"/>
    </source>
</evidence>
<dbReference type="Gene3D" id="3.40.50.11180">
    <property type="match status" value="1"/>
</dbReference>
<keyword evidence="5 13" id="KW-0378">Hydrolase</keyword>
<dbReference type="Pfam" id="PF03461">
    <property type="entry name" value="TRCF"/>
    <property type="match status" value="1"/>
</dbReference>
<evidence type="ECO:0000313" key="17">
    <source>
        <dbReference type="EMBL" id="TYP91649.1"/>
    </source>
</evidence>
<dbReference type="GO" id="GO:0016787">
    <property type="term" value="F:hydrolase activity"/>
    <property type="evidence" value="ECO:0007669"/>
    <property type="project" value="UniProtKB-KW"/>
</dbReference>
<feature type="domain" description="Helicase C-terminal" evidence="15">
    <location>
        <begin position="807"/>
        <end position="961"/>
    </location>
</feature>
<evidence type="ECO:0000256" key="11">
    <source>
        <dbReference type="ARBA" id="ARBA00061399"/>
    </source>
</evidence>
<dbReference type="InterPro" id="IPR047112">
    <property type="entry name" value="RecG/Mfd"/>
</dbReference>
<dbReference type="InterPro" id="IPR048635">
    <property type="entry name" value="MFD_D3"/>
</dbReference>
<evidence type="ECO:0000256" key="1">
    <source>
        <dbReference type="ARBA" id="ARBA00004496"/>
    </source>
</evidence>
<dbReference type="FunFam" id="3.40.50.300:FF:000546">
    <property type="entry name" value="Transcription-repair-coupling factor"/>
    <property type="match status" value="1"/>
</dbReference>